<feature type="binding site" evidence="13">
    <location>
        <position position="476"/>
    </location>
    <ligand>
        <name>Ca(2+)</name>
        <dbReference type="ChEBI" id="CHEBI:29108"/>
        <label>2</label>
    </ligand>
</feature>
<feature type="compositionally biased region" description="Basic and acidic residues" evidence="16">
    <location>
        <begin position="235"/>
        <end position="252"/>
    </location>
</feature>
<keyword evidence="20" id="KW-1185">Reference proteome</keyword>
<evidence type="ECO:0000256" key="12">
    <source>
        <dbReference type="ARBA" id="ARBA00023180"/>
    </source>
</evidence>
<dbReference type="InterPro" id="IPR050439">
    <property type="entry name" value="ADAMTS_ADAMTS-like"/>
</dbReference>
<keyword evidence="7" id="KW-0677">Repeat</keyword>
<dbReference type="OrthoDB" id="412680at2759"/>
<dbReference type="InterPro" id="IPR041645">
    <property type="entry name" value="ADAMTS_CR_2"/>
</dbReference>
<dbReference type="GO" id="GO:0006508">
    <property type="term" value="P:proteolysis"/>
    <property type="evidence" value="ECO:0007669"/>
    <property type="project" value="UniProtKB-KW"/>
</dbReference>
<dbReference type="SMART" id="SM00209">
    <property type="entry name" value="TSP1"/>
    <property type="match status" value="2"/>
</dbReference>
<evidence type="ECO:0000256" key="4">
    <source>
        <dbReference type="ARBA" id="ARBA00022670"/>
    </source>
</evidence>
<feature type="compositionally biased region" description="Basic residues" evidence="16">
    <location>
        <begin position="1033"/>
        <end position="1046"/>
    </location>
</feature>
<feature type="disulfide bond" evidence="14">
    <location>
        <begin position="348"/>
        <end position="397"/>
    </location>
</feature>
<evidence type="ECO:0000256" key="7">
    <source>
        <dbReference type="ARBA" id="ARBA00022737"/>
    </source>
</evidence>
<dbReference type="InterPro" id="IPR000884">
    <property type="entry name" value="TSP1_rpt"/>
</dbReference>
<dbReference type="InterPro" id="IPR010294">
    <property type="entry name" value="ADAMTS_spacer1"/>
</dbReference>
<feature type="disulfide bond" evidence="14">
    <location>
        <begin position="431"/>
        <end position="457"/>
    </location>
</feature>
<dbReference type="Pfam" id="PF01421">
    <property type="entry name" value="Reprolysin"/>
    <property type="match status" value="1"/>
</dbReference>
<evidence type="ECO:0000256" key="10">
    <source>
        <dbReference type="ARBA" id="ARBA00023049"/>
    </source>
</evidence>
<reference evidence="19" key="1">
    <citation type="submission" date="2022-01" db="EMBL/GenBank/DDBJ databases">
        <authorList>
            <person name="King R."/>
        </authorList>
    </citation>
    <scope>NUCLEOTIDE SEQUENCE</scope>
</reference>
<dbReference type="PANTHER" id="PTHR13723:SF200">
    <property type="entry name" value="ADAM METALLOPEPTIDASE WITH THROMBOSPONDIN TYPE 1 MOTIF B, ISOFORM B"/>
    <property type="match status" value="1"/>
</dbReference>
<dbReference type="PRINTS" id="PR01857">
    <property type="entry name" value="ADAMTSFAMILY"/>
</dbReference>
<keyword evidence="17" id="KW-1133">Transmembrane helix</keyword>
<evidence type="ECO:0000256" key="17">
    <source>
        <dbReference type="SAM" id="Phobius"/>
    </source>
</evidence>
<dbReference type="Pfam" id="PF01562">
    <property type="entry name" value="Pep_M12B_propep"/>
    <property type="match status" value="1"/>
</dbReference>
<feature type="binding site" evidence="13">
    <location>
        <position position="275"/>
    </location>
    <ligand>
        <name>Ca(2+)</name>
        <dbReference type="ChEBI" id="CHEBI:29108"/>
        <label>1</label>
    </ligand>
</feature>
<evidence type="ECO:0000256" key="13">
    <source>
        <dbReference type="PIRSR" id="PIRSR613273-2"/>
    </source>
</evidence>
<feature type="compositionally biased region" description="Polar residues" evidence="16">
    <location>
        <begin position="1021"/>
        <end position="1030"/>
    </location>
</feature>
<evidence type="ECO:0000256" key="9">
    <source>
        <dbReference type="ARBA" id="ARBA00022833"/>
    </source>
</evidence>
<dbReference type="InterPro" id="IPR036383">
    <property type="entry name" value="TSP1_rpt_sf"/>
</dbReference>
<proteinExistence type="predicted"/>
<dbReference type="InterPro" id="IPR024079">
    <property type="entry name" value="MetalloPept_cat_dom_sf"/>
</dbReference>
<dbReference type="Pfam" id="PF17771">
    <property type="entry name" value="ADAMTS_CR_2"/>
    <property type="match status" value="1"/>
</dbReference>
<dbReference type="PROSITE" id="PS50092">
    <property type="entry name" value="TSP1"/>
    <property type="match status" value="2"/>
</dbReference>
<organism evidence="19 20">
    <name type="scientific">Nezara viridula</name>
    <name type="common">Southern green stink bug</name>
    <name type="synonym">Cimex viridulus</name>
    <dbReference type="NCBI Taxonomy" id="85310"/>
    <lineage>
        <taxon>Eukaryota</taxon>
        <taxon>Metazoa</taxon>
        <taxon>Ecdysozoa</taxon>
        <taxon>Arthropoda</taxon>
        <taxon>Hexapoda</taxon>
        <taxon>Insecta</taxon>
        <taxon>Pterygota</taxon>
        <taxon>Neoptera</taxon>
        <taxon>Paraneoptera</taxon>
        <taxon>Hemiptera</taxon>
        <taxon>Heteroptera</taxon>
        <taxon>Panheteroptera</taxon>
        <taxon>Pentatomomorpha</taxon>
        <taxon>Pentatomoidea</taxon>
        <taxon>Pentatomidae</taxon>
        <taxon>Pentatominae</taxon>
        <taxon>Nezara</taxon>
    </lineage>
</organism>
<keyword evidence="5 13" id="KW-0479">Metal-binding</keyword>
<keyword evidence="12" id="KW-0325">Glycoprotein</keyword>
<dbReference type="Gene3D" id="2.20.100.10">
    <property type="entry name" value="Thrombospondin type-1 (TSP1) repeat"/>
    <property type="match status" value="2"/>
</dbReference>
<keyword evidence="10" id="KW-0482">Metalloprotease</keyword>
<dbReference type="InterPro" id="IPR001590">
    <property type="entry name" value="Peptidase_M12B"/>
</dbReference>
<evidence type="ECO:0000259" key="18">
    <source>
        <dbReference type="PROSITE" id="PS50215"/>
    </source>
</evidence>
<feature type="disulfide bond" evidence="14">
    <location>
        <begin position="500"/>
        <end position="522"/>
    </location>
</feature>
<sequence length="1257" mass="143493">MTNITNVALNWSLNVTFLIYFLNLFLLCYSIRDRYTSYVDKYKTTVPRKVNEDGVFLSHYIPHFHSAGRKKRDTESEKVHYIVPLDGMDHHVTLWPSSEFLSPGMVVETHYMRDNKSKIAVRQVRNTQCHYNGFVKGIDKSRAALSTCYGLAGNIVVPGEEYLIEPSLDENESSEYHVHYIYKRSDIKTTANVTNCGTKGKLEEALKERLEYELKYGRKIEGSIKNSINNMIHIDTTDGRPKRDKPEDKDKEENEDDVCPPSDEKRGSPAARFMEVLFVIDHRLEKFFDHDLETFLFTIFNMVVVKFHDRSIGTPIHLKMVRLIYLSYTLARLDVARYSPSVLLGNFCDWQLEMNPYLESHPNHHDFAVFITRFSPCQEKILGVANMASLCRMDKTCAVVSEEGLLLANIITHQIGHSLGADHDDGEIGGCAGEEPDGTRYHMNPVMSLSSSEWSICSQHCVRQFLYTRIGWCLSDPPDEHDFKFPDILPGQVYDAIHQCSINFRMRTLACRTGEFCSELFCQITPKKCASTGDPPAPGTPCAKDMWCFNKQCVHRGMRPGAINGEWGPWTPWSTCTRSCGGGIQSRYRACDSPIPYRGGSDCVGEWVSYRMCNNRMCSGYATSFRQVQCKMTDKRSYRGHYYSWDNFNSFFEEMKCSLVCINELKQVSIRSPVVIDGTPCTPGTNNVCIQGNCRRVGCDFVIDSESKEDGCGKCHGNGTECKIVEGMFTEPNVAGIFPLLKLPAGASVIFIRELDPSTCYFIIGSSVNSTFFLNNPLGNDQLPGQFDCGGASGVYQNKMNIERVFVKSAVQIPITISLKCYDEINMGIHYQYALPETSILHTPIYKWNFLFWDECSTMCGGGSQRARPSCIETRTGEVDDKYCYDKVKPEDIIRTCNTRPCVAKWWVGPWSSCECKEGEGIMTRLVLCMKIPAEDNKLSKVVRDKECCAEPKPRNQRPCRELKSRKKREKPKLGNRHFKMDYFDQDLGRHERGKHWKQDYFDFDYGDHFNPRFKKPALTFNDNGANSSLPLRHPKKKKIRRKMRRKMQNKTFRIIDEMSETESFPTKFKIQRTESSDLLRFTLPSSIMEIEKKDRKKDDEKFSSKGTTEDLCSVPTTPLCDFSVPTTGRDLTTLQVKNESQQILPDGDIFLENVFIEHESTTCSDEKQEVVEPADLGPRLDTGNSTAYKLIVIPIIPSTNSFPLTDYELQLLGDSGYWPVATRQEKILIFGDKVFKIISEASRRRTKPPVIEQEDV</sequence>
<dbReference type="Pfam" id="PF05986">
    <property type="entry name" value="ADAMTS_spacer1"/>
    <property type="match status" value="1"/>
</dbReference>
<evidence type="ECO:0000256" key="2">
    <source>
        <dbReference type="ARBA" id="ARBA00022525"/>
    </source>
</evidence>
<feature type="region of interest" description="Disordered" evidence="16">
    <location>
        <begin position="951"/>
        <end position="972"/>
    </location>
</feature>
<dbReference type="FunFam" id="2.20.100.10:FF:000001">
    <property type="entry name" value="semaphorin-5A isoform X1"/>
    <property type="match status" value="1"/>
</dbReference>
<dbReference type="Gene3D" id="3.40.1620.60">
    <property type="match status" value="1"/>
</dbReference>
<evidence type="ECO:0000256" key="16">
    <source>
        <dbReference type="SAM" id="MobiDB-lite"/>
    </source>
</evidence>
<evidence type="ECO:0000256" key="11">
    <source>
        <dbReference type="ARBA" id="ARBA00023157"/>
    </source>
</evidence>
<evidence type="ECO:0000256" key="1">
    <source>
        <dbReference type="ARBA" id="ARBA00004498"/>
    </source>
</evidence>
<evidence type="ECO:0000256" key="5">
    <source>
        <dbReference type="ARBA" id="ARBA00022723"/>
    </source>
</evidence>
<dbReference type="FunFam" id="2.20.100.10:FF:000005">
    <property type="entry name" value="ADAM metallopeptidase with thrombospondin type 1 motif 9"/>
    <property type="match status" value="1"/>
</dbReference>
<feature type="binding site" evidence="13">
    <location>
        <position position="275"/>
    </location>
    <ligand>
        <name>Ca(2+)</name>
        <dbReference type="ChEBI" id="CHEBI:29108"/>
        <label>2</label>
    </ligand>
</feature>
<dbReference type="Gene3D" id="2.60.120.830">
    <property type="match status" value="1"/>
</dbReference>
<evidence type="ECO:0000313" key="20">
    <source>
        <dbReference type="Proteomes" id="UP001152798"/>
    </source>
</evidence>
<feature type="binding site" evidence="13">
    <location>
        <position position="473"/>
    </location>
    <ligand>
        <name>Ca(2+)</name>
        <dbReference type="ChEBI" id="CHEBI:29108"/>
        <label>1</label>
    </ligand>
</feature>
<evidence type="ECO:0000256" key="3">
    <source>
        <dbReference type="ARBA" id="ARBA00022530"/>
    </source>
</evidence>
<dbReference type="Gene3D" id="3.40.390.10">
    <property type="entry name" value="Collagenase (Catalytic Domain)"/>
    <property type="match status" value="1"/>
</dbReference>
<dbReference type="GO" id="GO:0031012">
    <property type="term" value="C:extracellular matrix"/>
    <property type="evidence" value="ECO:0007669"/>
    <property type="project" value="TreeGrafter"/>
</dbReference>
<feature type="compositionally biased region" description="Basic and acidic residues" evidence="16">
    <location>
        <begin position="951"/>
        <end position="963"/>
    </location>
</feature>
<keyword evidence="17" id="KW-0472">Membrane</keyword>
<evidence type="ECO:0000256" key="6">
    <source>
        <dbReference type="ARBA" id="ARBA00022729"/>
    </source>
</evidence>
<dbReference type="InterPro" id="IPR002870">
    <property type="entry name" value="Peptidase_M12B_N"/>
</dbReference>
<comment type="subcellular location">
    <subcellularLocation>
        <location evidence="1">Secreted</location>
        <location evidence="1">Extracellular space</location>
        <location evidence="1">Extracellular matrix</location>
    </subcellularLocation>
</comment>
<keyword evidence="4" id="KW-0645">Protease</keyword>
<feature type="disulfide bond" evidence="14">
    <location>
        <begin position="576"/>
        <end position="613"/>
    </location>
</feature>
<comment type="cofactor">
    <cofactor evidence="13">
        <name>Zn(2+)</name>
        <dbReference type="ChEBI" id="CHEBI:29105"/>
    </cofactor>
    <text evidence="13">Binds 1 zinc ion per subunit.</text>
</comment>
<evidence type="ECO:0000256" key="14">
    <source>
        <dbReference type="PIRSR" id="PIRSR613273-3"/>
    </source>
</evidence>
<dbReference type="SUPFAM" id="SSF82895">
    <property type="entry name" value="TSP-1 type 1 repeat"/>
    <property type="match status" value="2"/>
</dbReference>
<keyword evidence="6" id="KW-0732">Signal</keyword>
<keyword evidence="17" id="KW-0812">Transmembrane</keyword>
<feature type="disulfide bond" evidence="14">
    <location>
        <begin position="591"/>
        <end position="603"/>
    </location>
</feature>
<dbReference type="GO" id="GO:0046872">
    <property type="term" value="F:metal ion binding"/>
    <property type="evidence" value="ECO:0007669"/>
    <property type="project" value="UniProtKB-KW"/>
</dbReference>
<accession>A0A9P0HR78</accession>
<evidence type="ECO:0000256" key="15">
    <source>
        <dbReference type="PROSITE-ProRule" id="PRU00276"/>
    </source>
</evidence>
<dbReference type="AlphaFoldDB" id="A0A9P0HR78"/>
<feature type="region of interest" description="Disordered" evidence="16">
    <location>
        <begin position="233"/>
        <end position="267"/>
    </location>
</feature>
<evidence type="ECO:0000313" key="19">
    <source>
        <dbReference type="EMBL" id="CAH1407506.1"/>
    </source>
</evidence>
<feature type="disulfide bond" evidence="14">
    <location>
        <begin position="391"/>
        <end position="473"/>
    </location>
</feature>
<keyword evidence="9 13" id="KW-0862">Zinc</keyword>
<dbReference type="GO" id="GO:0004222">
    <property type="term" value="F:metalloendopeptidase activity"/>
    <property type="evidence" value="ECO:0007669"/>
    <property type="project" value="InterPro"/>
</dbReference>
<feature type="disulfide bond" evidence="14">
    <location>
        <begin position="542"/>
        <end position="553"/>
    </location>
</feature>
<feature type="binding site" evidence="13 15">
    <location>
        <position position="413"/>
    </location>
    <ligand>
        <name>Zn(2+)</name>
        <dbReference type="ChEBI" id="CHEBI:29105"/>
        <note>catalytic</note>
    </ligand>
</feature>
<feature type="transmembrane region" description="Helical" evidence="17">
    <location>
        <begin position="7"/>
        <end position="27"/>
    </location>
</feature>
<keyword evidence="11 14" id="KW-1015">Disulfide bond</keyword>
<feature type="disulfide bond" evidence="14">
    <location>
        <begin position="517"/>
        <end position="548"/>
    </location>
</feature>
<keyword evidence="8" id="KW-0378">Hydrolase</keyword>
<dbReference type="PANTHER" id="PTHR13723">
    <property type="entry name" value="ADAMTS A DISINTEGRIN AND METALLOPROTEASE WITH THROMBOSPONDIN MOTIFS PROTEASE"/>
    <property type="match status" value="1"/>
</dbReference>
<name>A0A9P0HR78_NEZVI</name>
<evidence type="ECO:0000256" key="8">
    <source>
        <dbReference type="ARBA" id="ARBA00022801"/>
    </source>
</evidence>
<dbReference type="SUPFAM" id="SSF55486">
    <property type="entry name" value="Metalloproteases ('zincins'), catalytic domain"/>
    <property type="match status" value="1"/>
</dbReference>
<dbReference type="Pfam" id="PF19030">
    <property type="entry name" value="TSP1_ADAMTS"/>
    <property type="match status" value="2"/>
</dbReference>
<feature type="binding site" evidence="13">
    <location>
        <position position="366"/>
    </location>
    <ligand>
        <name>Ca(2+)</name>
        <dbReference type="ChEBI" id="CHEBI:29108"/>
        <label>1</label>
    </ligand>
</feature>
<keyword evidence="13" id="KW-0106">Calcium</keyword>
<feature type="region of interest" description="Disordered" evidence="16">
    <location>
        <begin position="1021"/>
        <end position="1046"/>
    </location>
</feature>
<feature type="binding site" evidence="13 15">
    <location>
        <position position="423"/>
    </location>
    <ligand>
        <name>Zn(2+)</name>
        <dbReference type="ChEBI" id="CHEBI:29105"/>
        <note>catalytic</note>
    </ligand>
</feature>
<dbReference type="InterPro" id="IPR013273">
    <property type="entry name" value="ADAMTS/ADAMTS-like"/>
</dbReference>
<feature type="domain" description="Peptidase M12B" evidence="18">
    <location>
        <begin position="272"/>
        <end position="478"/>
    </location>
</feature>
<comment type="caution">
    <text evidence="15">Lacks conserved residue(s) required for the propagation of feature annotation.</text>
</comment>
<dbReference type="PROSITE" id="PS50215">
    <property type="entry name" value="ADAM_MEPRO"/>
    <property type="match status" value="1"/>
</dbReference>
<keyword evidence="3" id="KW-0272">Extracellular matrix</keyword>
<dbReference type="Pfam" id="PF00090">
    <property type="entry name" value="TSP_1"/>
    <property type="match status" value="1"/>
</dbReference>
<feature type="disulfide bond" evidence="14">
    <location>
        <begin position="511"/>
        <end position="529"/>
    </location>
</feature>
<feature type="binding site" evidence="13">
    <location>
        <position position="476"/>
    </location>
    <ligand>
        <name>Ca(2+)</name>
        <dbReference type="ChEBI" id="CHEBI:29108"/>
        <label>1</label>
    </ligand>
</feature>
<feature type="binding site" evidence="13 15">
    <location>
        <position position="417"/>
    </location>
    <ligand>
        <name>Zn(2+)</name>
        <dbReference type="ChEBI" id="CHEBI:29105"/>
        <note>catalytic</note>
    </ligand>
</feature>
<keyword evidence="2" id="KW-0964">Secreted</keyword>
<dbReference type="Proteomes" id="UP001152798">
    <property type="component" value="Chromosome 7"/>
</dbReference>
<dbReference type="GO" id="GO:0030198">
    <property type="term" value="P:extracellular matrix organization"/>
    <property type="evidence" value="ECO:0007669"/>
    <property type="project" value="InterPro"/>
</dbReference>
<protein>
    <recommendedName>
        <fullName evidence="18">Peptidase M12B domain-containing protein</fullName>
    </recommendedName>
</protein>
<gene>
    <name evidence="19" type="ORF">NEZAVI_LOCUS15207</name>
</gene>
<dbReference type="EMBL" id="OV725083">
    <property type="protein sequence ID" value="CAH1407506.1"/>
    <property type="molecule type" value="Genomic_DNA"/>
</dbReference>
<feature type="disulfide bond" evidence="14">
    <location>
        <begin position="580"/>
        <end position="618"/>
    </location>
</feature>